<dbReference type="Pfam" id="PF00965">
    <property type="entry name" value="TIMP"/>
    <property type="match status" value="1"/>
</dbReference>
<evidence type="ECO:0000313" key="7">
    <source>
        <dbReference type="EMBL" id="RWS26830.1"/>
    </source>
</evidence>
<dbReference type="InterPro" id="IPR001820">
    <property type="entry name" value="TIMP"/>
</dbReference>
<proteinExistence type="predicted"/>
<name>A0A443SH28_9ACAR</name>
<dbReference type="EMBL" id="NCKV01002445">
    <property type="protein sequence ID" value="RWS26830.1"/>
    <property type="molecule type" value="Genomic_DNA"/>
</dbReference>
<dbReference type="GO" id="GO:0008191">
    <property type="term" value="F:metalloendopeptidase inhibitor activity"/>
    <property type="evidence" value="ECO:0007669"/>
    <property type="project" value="InterPro"/>
</dbReference>
<comment type="caution">
    <text evidence="7">The sequence shown here is derived from an EMBL/GenBank/DDBJ whole genome shotgun (WGS) entry which is preliminary data.</text>
</comment>
<dbReference type="GO" id="GO:0051045">
    <property type="term" value="P:negative regulation of membrane protein ectodomain proteolysis"/>
    <property type="evidence" value="ECO:0007669"/>
    <property type="project" value="TreeGrafter"/>
</dbReference>
<protein>
    <submittedName>
        <fullName evidence="7">Metalloproteinase inhibitor 3-like protein</fullName>
    </submittedName>
</protein>
<dbReference type="VEuPathDB" id="VectorBase:LDEU005210"/>
<sequence>MFLVNIILSCKCANPPPEEIFCKANNVVYVSVVQNKTEEGIKIYTVAVERVLKGNNGSLRKAIILETSESTASCGIELKTGEKYLVIVEFKNGEMSATSCPNLEKLQPNEIDSLLQNAPDTKTCKKYSK</sequence>
<gene>
    <name evidence="7" type="ORF">B4U80_12928</name>
</gene>
<dbReference type="AlphaFoldDB" id="A0A443SH28"/>
<dbReference type="GO" id="GO:0005615">
    <property type="term" value="C:extracellular space"/>
    <property type="evidence" value="ECO:0007669"/>
    <property type="project" value="TreeGrafter"/>
</dbReference>
<dbReference type="InterPro" id="IPR001134">
    <property type="entry name" value="Netrin_domain"/>
</dbReference>
<evidence type="ECO:0000256" key="1">
    <source>
        <dbReference type="ARBA" id="ARBA00004613"/>
    </source>
</evidence>
<dbReference type="OrthoDB" id="6041373at2759"/>
<evidence type="ECO:0000259" key="6">
    <source>
        <dbReference type="PROSITE" id="PS50189"/>
    </source>
</evidence>
<evidence type="ECO:0000256" key="3">
    <source>
        <dbReference type="ARBA" id="ARBA00023157"/>
    </source>
</evidence>
<evidence type="ECO:0000256" key="5">
    <source>
        <dbReference type="PIRSR" id="PIRSR601820-3"/>
    </source>
</evidence>
<keyword evidence="8" id="KW-1185">Reference proteome</keyword>
<reference evidence="7 8" key="1">
    <citation type="journal article" date="2018" name="Gigascience">
        <title>Genomes of trombidid mites reveal novel predicted allergens and laterally-transferred genes associated with secondary metabolism.</title>
        <authorList>
            <person name="Dong X."/>
            <person name="Chaisiri K."/>
            <person name="Xia D."/>
            <person name="Armstrong S.D."/>
            <person name="Fang Y."/>
            <person name="Donnelly M.J."/>
            <person name="Kadowaki T."/>
            <person name="McGarry J.W."/>
            <person name="Darby A.C."/>
            <person name="Makepeace B.L."/>
        </authorList>
    </citation>
    <scope>NUCLEOTIDE SEQUENCE [LARGE SCALE GENOMIC DNA]</scope>
    <source>
        <strain evidence="7">UoL-UT</strain>
    </source>
</reference>
<keyword evidence="3 5" id="KW-1015">Disulfide bond</keyword>
<dbReference type="InterPro" id="IPR008993">
    <property type="entry name" value="TIMP-like_OB-fold"/>
</dbReference>
<dbReference type="GO" id="GO:0031012">
    <property type="term" value="C:extracellular matrix"/>
    <property type="evidence" value="ECO:0007669"/>
    <property type="project" value="TreeGrafter"/>
</dbReference>
<dbReference type="SUPFAM" id="SSF50242">
    <property type="entry name" value="TIMP-like"/>
    <property type="match status" value="1"/>
</dbReference>
<evidence type="ECO:0000313" key="8">
    <source>
        <dbReference type="Proteomes" id="UP000288716"/>
    </source>
</evidence>
<dbReference type="GO" id="GO:0046872">
    <property type="term" value="F:metal ion binding"/>
    <property type="evidence" value="ECO:0007669"/>
    <property type="project" value="UniProtKB-KW"/>
</dbReference>
<dbReference type="PROSITE" id="PS50189">
    <property type="entry name" value="NTR"/>
    <property type="match status" value="1"/>
</dbReference>
<dbReference type="GO" id="GO:0002020">
    <property type="term" value="F:protease binding"/>
    <property type="evidence" value="ECO:0007669"/>
    <property type="project" value="TreeGrafter"/>
</dbReference>
<keyword evidence="4" id="KW-0862">Zinc</keyword>
<feature type="disulfide bond" evidence="5">
    <location>
        <begin position="10"/>
        <end position="74"/>
    </location>
</feature>
<feature type="disulfide bond" evidence="5">
    <location>
        <begin position="12"/>
        <end position="100"/>
    </location>
</feature>
<dbReference type="Gene3D" id="2.40.50.120">
    <property type="match status" value="1"/>
</dbReference>
<keyword evidence="2" id="KW-0964">Secreted</keyword>
<organism evidence="7 8">
    <name type="scientific">Leptotrombidium deliense</name>
    <dbReference type="NCBI Taxonomy" id="299467"/>
    <lineage>
        <taxon>Eukaryota</taxon>
        <taxon>Metazoa</taxon>
        <taxon>Ecdysozoa</taxon>
        <taxon>Arthropoda</taxon>
        <taxon>Chelicerata</taxon>
        <taxon>Arachnida</taxon>
        <taxon>Acari</taxon>
        <taxon>Acariformes</taxon>
        <taxon>Trombidiformes</taxon>
        <taxon>Prostigmata</taxon>
        <taxon>Anystina</taxon>
        <taxon>Parasitengona</taxon>
        <taxon>Trombiculoidea</taxon>
        <taxon>Trombiculidae</taxon>
        <taxon>Leptotrombidium</taxon>
    </lineage>
</organism>
<dbReference type="Proteomes" id="UP000288716">
    <property type="component" value="Unassembled WGS sequence"/>
</dbReference>
<feature type="domain" description="NTR" evidence="6">
    <location>
        <begin position="10"/>
        <end position="124"/>
    </location>
</feature>
<comment type="subcellular location">
    <subcellularLocation>
        <location evidence="1">Secreted</location>
    </subcellularLocation>
</comment>
<accession>A0A443SH28</accession>
<keyword evidence="4" id="KW-0479">Metal-binding</keyword>
<dbReference type="PANTHER" id="PTHR11844:SF33">
    <property type="entry name" value="TISSUE INHIBITOR OF METALLOPROTEINASE"/>
    <property type="match status" value="1"/>
</dbReference>
<evidence type="ECO:0000256" key="4">
    <source>
        <dbReference type="PIRSR" id="PIRSR601820-1"/>
    </source>
</evidence>
<dbReference type="PANTHER" id="PTHR11844">
    <property type="entry name" value="METALLOPROTEASE INHIBITOR"/>
    <property type="match status" value="1"/>
</dbReference>
<feature type="binding site" evidence="4">
    <location>
        <position position="10"/>
    </location>
    <ligand>
        <name>Zn(2+)</name>
        <dbReference type="ChEBI" id="CHEBI:29105"/>
        <note>ligand shared with metalloproteinase partner</note>
    </ligand>
</feature>
<evidence type="ECO:0000256" key="2">
    <source>
        <dbReference type="ARBA" id="ARBA00022525"/>
    </source>
</evidence>